<name>A0A2B7XZ66_POLH7</name>
<dbReference type="STRING" id="1447883.A0A2B7XZ66"/>
<dbReference type="Gene3D" id="3.40.220.10">
    <property type="entry name" value="Leucine Aminopeptidase, subunit E, domain 1"/>
    <property type="match status" value="1"/>
</dbReference>
<evidence type="ECO:0000256" key="1">
    <source>
        <dbReference type="SAM" id="MobiDB-lite"/>
    </source>
</evidence>
<dbReference type="EMBL" id="PDNA01000097">
    <property type="protein sequence ID" value="PGH14073.1"/>
    <property type="molecule type" value="Genomic_DNA"/>
</dbReference>
<dbReference type="SUPFAM" id="SSF52949">
    <property type="entry name" value="Macro domain-like"/>
    <property type="match status" value="1"/>
</dbReference>
<reference evidence="3 4" key="1">
    <citation type="submission" date="2017-10" db="EMBL/GenBank/DDBJ databases">
        <title>Comparative genomics in systemic dimorphic fungi from Ajellomycetaceae.</title>
        <authorList>
            <person name="Munoz J.F."/>
            <person name="Mcewen J.G."/>
            <person name="Clay O.K."/>
            <person name="Cuomo C.A."/>
        </authorList>
    </citation>
    <scope>NUCLEOTIDE SEQUENCE [LARGE SCALE GENOMIC DNA]</scope>
    <source>
        <strain evidence="3 4">UAMH7299</strain>
    </source>
</reference>
<protein>
    <recommendedName>
        <fullName evidence="2">Microbial-type PARG catalytic domain-containing protein</fullName>
    </recommendedName>
</protein>
<evidence type="ECO:0000313" key="3">
    <source>
        <dbReference type="EMBL" id="PGH14073.1"/>
    </source>
</evidence>
<gene>
    <name evidence="3" type="ORF">AJ80_06077</name>
</gene>
<proteinExistence type="predicted"/>
<dbReference type="OrthoDB" id="9985428at2759"/>
<feature type="compositionally biased region" description="Basic residues" evidence="1">
    <location>
        <begin position="9"/>
        <end position="21"/>
    </location>
</feature>
<dbReference type="Pfam" id="PF10021">
    <property type="entry name" value="PARG_cat_microb"/>
    <property type="match status" value="1"/>
</dbReference>
<evidence type="ECO:0000259" key="2">
    <source>
        <dbReference type="Pfam" id="PF10021"/>
    </source>
</evidence>
<comment type="caution">
    <text evidence="3">The sequence shown here is derived from an EMBL/GenBank/DDBJ whole genome shotgun (WGS) entry which is preliminary data.</text>
</comment>
<dbReference type="InterPro" id="IPR012664">
    <property type="entry name" value="CHP02452"/>
</dbReference>
<evidence type="ECO:0000313" key="4">
    <source>
        <dbReference type="Proteomes" id="UP000224634"/>
    </source>
</evidence>
<dbReference type="InterPro" id="IPR019261">
    <property type="entry name" value="PARG_cat_microbial"/>
</dbReference>
<dbReference type="NCBIfam" id="TIGR02452">
    <property type="entry name" value="TIGR02452 family protein"/>
    <property type="match status" value="1"/>
</dbReference>
<dbReference type="InterPro" id="IPR043472">
    <property type="entry name" value="Macro_dom-like"/>
</dbReference>
<feature type="region of interest" description="Disordered" evidence="1">
    <location>
        <begin position="1"/>
        <end position="33"/>
    </location>
</feature>
<dbReference type="PANTHER" id="PTHR35596:SF1">
    <property type="entry name" value="MICROBIAL-TYPE PARG CATALYTIC DOMAIN-CONTAINING PROTEIN"/>
    <property type="match status" value="1"/>
</dbReference>
<dbReference type="Proteomes" id="UP000224634">
    <property type="component" value="Unassembled WGS sequence"/>
</dbReference>
<dbReference type="AlphaFoldDB" id="A0A2B7XZ66"/>
<keyword evidence="4" id="KW-1185">Reference proteome</keyword>
<dbReference type="PANTHER" id="PTHR35596">
    <property type="entry name" value="DUF2263 DOMAIN-CONTAINING PROTEIN"/>
    <property type="match status" value="1"/>
</dbReference>
<organism evidence="3 4">
    <name type="scientific">Polytolypa hystricis (strain UAMH7299)</name>
    <dbReference type="NCBI Taxonomy" id="1447883"/>
    <lineage>
        <taxon>Eukaryota</taxon>
        <taxon>Fungi</taxon>
        <taxon>Dikarya</taxon>
        <taxon>Ascomycota</taxon>
        <taxon>Pezizomycotina</taxon>
        <taxon>Eurotiomycetes</taxon>
        <taxon>Eurotiomycetidae</taxon>
        <taxon>Onygenales</taxon>
        <taxon>Onygenales incertae sedis</taxon>
        <taxon>Polytolypa</taxon>
    </lineage>
</organism>
<accession>A0A2B7XZ66</accession>
<sequence>MNTPPTRGGHGRGRGRGRGRGNAHFVRTPSQERLREELRGVSRETQSVIPDILVSTNRCPPDGFIYQPPFPPRLNASKCPRITGTKIEIVEEDTFDAAIAIDKSPSQTGDETPVCVLNMASERAPGGGWLSGAQAQEEALCRRSTLSATLKQSFYPTPWEAVIYSPTVMIFRNSLKDGHGLMDFSYPDVLPVVSVITKAGPRRPAVARGGQSGSGSRYANINERNRMKAIMRVVLRMAVWEGHRRLVLGALGCGAFGNPREDVAECWAEVFAEAEFQGGWWEKVVFAVIDGSGQGKEGNDNVGVFFRRLDGMDV</sequence>
<feature type="domain" description="Microbial-type PARG catalytic" evidence="2">
    <location>
        <begin position="81"/>
        <end position="173"/>
    </location>
</feature>